<sequence length="369" mass="41147">MIQRASYILALSRLEGMGCITMRRLLEAIPFIEEIFHKPEILRNQFPQLYNRFAKQLVQFSIIERAEKELEDTRAKGIEVITIGDEKYPSLLSECVDAPALLFYKGEQKALQAEYKLSIVGTRRATTYGRKVVTELIGQLASLLPNLTIVSGLAYGIDITAHRAALENKLPTIAVLAHGLDRIYPYQHRKEAIEILQQGGLLTEYPLGTPIERYQFVGRNRIVAGISSATLVVESALRGGALLTASMATDYNREVLAIPGRLDDQYSKGCNQIIAHQQAQAISSAEDILNSLGWSTTKKMSGEEQISLFPDIDLPDNPILQLLQKEETLHFNDLIVRLNLSPSELANKLFELEMDGYITTLPGGKYSLT</sequence>
<evidence type="ECO:0000259" key="2">
    <source>
        <dbReference type="Pfam" id="PF02481"/>
    </source>
</evidence>
<dbReference type="Pfam" id="PF02481">
    <property type="entry name" value="DNA_processg_A"/>
    <property type="match status" value="1"/>
</dbReference>
<dbReference type="Gene3D" id="3.40.50.450">
    <property type="match status" value="1"/>
</dbReference>
<comment type="caution">
    <text evidence="4">The sequence shown here is derived from an EMBL/GenBank/DDBJ whole genome shotgun (WGS) entry which is preliminary data.</text>
</comment>
<dbReference type="OrthoDB" id="9785707at2"/>
<dbReference type="InterPro" id="IPR036388">
    <property type="entry name" value="WH-like_DNA-bd_sf"/>
</dbReference>
<dbReference type="RefSeq" id="WP_036883042.1">
    <property type="nucleotide sequence ID" value="NZ_JQZW01000003.1"/>
</dbReference>
<dbReference type="Gene3D" id="1.10.10.10">
    <property type="entry name" value="Winged helix-like DNA-binding domain superfamily/Winged helix DNA-binding domain"/>
    <property type="match status" value="1"/>
</dbReference>
<evidence type="ECO:0000313" key="4">
    <source>
        <dbReference type="EMBL" id="KGN98905.1"/>
    </source>
</evidence>
<dbReference type="PANTHER" id="PTHR43022:SF1">
    <property type="entry name" value="PROTEIN SMF"/>
    <property type="match status" value="1"/>
</dbReference>
<dbReference type="GO" id="GO:0009294">
    <property type="term" value="P:DNA-mediated transformation"/>
    <property type="evidence" value="ECO:0007669"/>
    <property type="project" value="InterPro"/>
</dbReference>
<dbReference type="EMBL" id="JQZW01000003">
    <property type="protein sequence ID" value="KGN98905.1"/>
    <property type="molecule type" value="Genomic_DNA"/>
</dbReference>
<dbReference type="NCBIfam" id="TIGR00732">
    <property type="entry name" value="dprA"/>
    <property type="match status" value="1"/>
</dbReference>
<evidence type="ECO:0000259" key="3">
    <source>
        <dbReference type="Pfam" id="PF17782"/>
    </source>
</evidence>
<keyword evidence="5" id="KW-1185">Reference proteome</keyword>
<protein>
    <submittedName>
        <fullName evidence="4">Uncharacterized protein</fullName>
    </submittedName>
</protein>
<comment type="similarity">
    <text evidence="1">Belongs to the DprA/Smf family.</text>
</comment>
<dbReference type="eggNOG" id="COG0758">
    <property type="taxonomic scope" value="Bacteria"/>
</dbReference>
<evidence type="ECO:0000256" key="1">
    <source>
        <dbReference type="ARBA" id="ARBA00006525"/>
    </source>
</evidence>
<evidence type="ECO:0000313" key="5">
    <source>
        <dbReference type="Proteomes" id="UP000030134"/>
    </source>
</evidence>
<dbReference type="InterPro" id="IPR041614">
    <property type="entry name" value="DprA_WH"/>
</dbReference>
<accession>A0A0A2G959</accession>
<reference evidence="4 5" key="1">
    <citation type="submission" date="2014-08" db="EMBL/GenBank/DDBJ databases">
        <title>Porphyromonas gingivicanis strain:COT-022_OH1391 Genome sequencing.</title>
        <authorList>
            <person name="Wallis C."/>
            <person name="Deusch O."/>
            <person name="O'Flynn C."/>
            <person name="Davis I."/>
            <person name="Jospin G."/>
            <person name="Darling A.E."/>
            <person name="Coil D.A."/>
            <person name="Alexiev A."/>
            <person name="Horsfall A."/>
            <person name="Kirkwood N."/>
            <person name="Harris S."/>
            <person name="Eisen J.A."/>
        </authorList>
    </citation>
    <scope>NUCLEOTIDE SEQUENCE [LARGE SCALE GENOMIC DNA]</scope>
    <source>
        <strain evidence="5">COT-022 OH1391</strain>
    </source>
</reference>
<dbReference type="PANTHER" id="PTHR43022">
    <property type="entry name" value="PROTEIN SMF"/>
    <property type="match status" value="1"/>
</dbReference>
<dbReference type="InterPro" id="IPR057666">
    <property type="entry name" value="DrpA_SLOG"/>
</dbReference>
<organism evidence="4 5">
    <name type="scientific">Porphyromonas gingivicanis</name>
    <dbReference type="NCBI Taxonomy" id="266762"/>
    <lineage>
        <taxon>Bacteria</taxon>
        <taxon>Pseudomonadati</taxon>
        <taxon>Bacteroidota</taxon>
        <taxon>Bacteroidia</taxon>
        <taxon>Bacteroidales</taxon>
        <taxon>Porphyromonadaceae</taxon>
        <taxon>Porphyromonas</taxon>
    </lineage>
</organism>
<feature type="domain" description="Smf/DprA SLOG" evidence="2">
    <location>
        <begin position="80"/>
        <end position="292"/>
    </location>
</feature>
<proteinExistence type="inferred from homology"/>
<dbReference type="Pfam" id="PF17782">
    <property type="entry name" value="WHD_DprA"/>
    <property type="match status" value="1"/>
</dbReference>
<gene>
    <name evidence="4" type="ORF">HQ36_01845</name>
</gene>
<dbReference type="AlphaFoldDB" id="A0A0A2G959"/>
<feature type="domain" description="DprA winged helix" evidence="3">
    <location>
        <begin position="316"/>
        <end position="364"/>
    </location>
</feature>
<dbReference type="InterPro" id="IPR003488">
    <property type="entry name" value="DprA"/>
</dbReference>
<name>A0A0A2G959_9PORP</name>
<dbReference type="STRING" id="266762.HQ36_01845"/>
<dbReference type="Proteomes" id="UP000030134">
    <property type="component" value="Unassembled WGS sequence"/>
</dbReference>
<dbReference type="SUPFAM" id="SSF46785">
    <property type="entry name" value="Winged helix' DNA-binding domain"/>
    <property type="match status" value="1"/>
</dbReference>
<dbReference type="SUPFAM" id="SSF102405">
    <property type="entry name" value="MCP/YpsA-like"/>
    <property type="match status" value="1"/>
</dbReference>
<dbReference type="InterPro" id="IPR036390">
    <property type="entry name" value="WH_DNA-bd_sf"/>
</dbReference>